<evidence type="ECO:0000313" key="1">
    <source>
        <dbReference type="EMBL" id="EEP76335.1"/>
    </source>
</evidence>
<dbReference type="RefSeq" id="XP_002541668.1">
    <property type="nucleotide sequence ID" value="XM_002541622.1"/>
</dbReference>
<dbReference type="InParanoid" id="C4JGJ3"/>
<dbReference type="EMBL" id="CH476615">
    <property type="protein sequence ID" value="EEP76335.1"/>
    <property type="molecule type" value="Genomic_DNA"/>
</dbReference>
<dbReference type="OrthoDB" id="3063237at2759"/>
<dbReference type="GeneID" id="8439868"/>
<evidence type="ECO:0000313" key="2">
    <source>
        <dbReference type="Proteomes" id="UP000002058"/>
    </source>
</evidence>
<keyword evidence="2" id="KW-1185">Reference proteome</keyword>
<dbReference type="STRING" id="336963.C4JGJ3"/>
<dbReference type="AlphaFoldDB" id="C4JGJ3"/>
<dbReference type="KEGG" id="ure:UREG_01184"/>
<name>C4JGJ3_UNCRE</name>
<dbReference type="VEuPathDB" id="FungiDB:UREG_01184"/>
<accession>C4JGJ3</accession>
<protein>
    <submittedName>
        <fullName evidence="1">Uncharacterized protein</fullName>
    </submittedName>
</protein>
<gene>
    <name evidence="1" type="ORF">UREG_01184</name>
</gene>
<sequence length="99" mass="11146">MSDAYERERQNNAFLESLSQKTNALKSVTIDIYDNARNQETIDNTVRSSPALSPPSLLTCFYLTAILLIRGGSAERSILVTIHEHQKQRGPLDPCRKAR</sequence>
<reference evidence="2" key="1">
    <citation type="journal article" date="2009" name="Genome Res.">
        <title>Comparative genomic analyses of the human fungal pathogens Coccidioides and their relatives.</title>
        <authorList>
            <person name="Sharpton T.J."/>
            <person name="Stajich J.E."/>
            <person name="Rounsley S.D."/>
            <person name="Gardner M.J."/>
            <person name="Wortman J.R."/>
            <person name="Jordar V.S."/>
            <person name="Maiti R."/>
            <person name="Kodira C.D."/>
            <person name="Neafsey D.E."/>
            <person name="Zeng Q."/>
            <person name="Hung C.-Y."/>
            <person name="McMahan C."/>
            <person name="Muszewska A."/>
            <person name="Grynberg M."/>
            <person name="Mandel M.A."/>
            <person name="Kellner E.M."/>
            <person name="Barker B.M."/>
            <person name="Galgiani J.N."/>
            <person name="Orbach M.J."/>
            <person name="Kirkland T.N."/>
            <person name="Cole G.T."/>
            <person name="Henn M.R."/>
            <person name="Birren B.W."/>
            <person name="Taylor J.W."/>
        </authorList>
    </citation>
    <scope>NUCLEOTIDE SEQUENCE [LARGE SCALE GENOMIC DNA]</scope>
    <source>
        <strain evidence="2">UAMH 1704</strain>
    </source>
</reference>
<dbReference type="Proteomes" id="UP000002058">
    <property type="component" value="Unassembled WGS sequence"/>
</dbReference>
<proteinExistence type="predicted"/>
<organism evidence="1 2">
    <name type="scientific">Uncinocarpus reesii (strain UAMH 1704)</name>
    <dbReference type="NCBI Taxonomy" id="336963"/>
    <lineage>
        <taxon>Eukaryota</taxon>
        <taxon>Fungi</taxon>
        <taxon>Dikarya</taxon>
        <taxon>Ascomycota</taxon>
        <taxon>Pezizomycotina</taxon>
        <taxon>Eurotiomycetes</taxon>
        <taxon>Eurotiomycetidae</taxon>
        <taxon>Onygenales</taxon>
        <taxon>Onygenaceae</taxon>
        <taxon>Uncinocarpus</taxon>
    </lineage>
</organism>
<dbReference type="HOGENOM" id="CLU_2322096_0_0_1"/>
<dbReference type="eggNOG" id="ENOG502S73N">
    <property type="taxonomic scope" value="Eukaryota"/>
</dbReference>